<dbReference type="Pfam" id="PF14111">
    <property type="entry name" value="DUF4283"/>
    <property type="match status" value="1"/>
</dbReference>
<dbReference type="AlphaFoldDB" id="A0A9Q0KHW8"/>
<evidence type="ECO:0000313" key="3">
    <source>
        <dbReference type="EMBL" id="KAJ4970775.1"/>
    </source>
</evidence>
<reference evidence="3" key="1">
    <citation type="journal article" date="2023" name="Plant J.">
        <title>The genome of the king protea, Protea cynaroides.</title>
        <authorList>
            <person name="Chang J."/>
            <person name="Duong T.A."/>
            <person name="Schoeman C."/>
            <person name="Ma X."/>
            <person name="Roodt D."/>
            <person name="Barker N."/>
            <person name="Li Z."/>
            <person name="Van de Peer Y."/>
            <person name="Mizrachi E."/>
        </authorList>
    </citation>
    <scope>NUCLEOTIDE SEQUENCE</scope>
    <source>
        <tissue evidence="3">Young leaves</tissue>
    </source>
</reference>
<protein>
    <recommendedName>
        <fullName evidence="2">DUF4283 domain-containing protein</fullName>
    </recommendedName>
</protein>
<feature type="region of interest" description="Disordered" evidence="1">
    <location>
        <begin position="1"/>
        <end position="40"/>
    </location>
</feature>
<dbReference type="InterPro" id="IPR025558">
    <property type="entry name" value="DUF4283"/>
</dbReference>
<comment type="caution">
    <text evidence="3">The sequence shown here is derived from an EMBL/GenBank/DDBJ whole genome shotgun (WGS) entry which is preliminary data.</text>
</comment>
<organism evidence="3 4">
    <name type="scientific">Protea cynaroides</name>
    <dbReference type="NCBI Taxonomy" id="273540"/>
    <lineage>
        <taxon>Eukaryota</taxon>
        <taxon>Viridiplantae</taxon>
        <taxon>Streptophyta</taxon>
        <taxon>Embryophyta</taxon>
        <taxon>Tracheophyta</taxon>
        <taxon>Spermatophyta</taxon>
        <taxon>Magnoliopsida</taxon>
        <taxon>Proteales</taxon>
        <taxon>Proteaceae</taxon>
        <taxon>Protea</taxon>
    </lineage>
</organism>
<evidence type="ECO:0000256" key="1">
    <source>
        <dbReference type="SAM" id="MobiDB-lite"/>
    </source>
</evidence>
<dbReference type="PANTHER" id="PTHR31286:SF178">
    <property type="entry name" value="DUF4283 DOMAIN-CONTAINING PROTEIN"/>
    <property type="match status" value="1"/>
</dbReference>
<name>A0A9Q0KHW8_9MAGN</name>
<sequence length="153" mass="17621">MDKRNHSLTLQESPPSPRRNREHSAKEDQQSVQVDTTDEPFILEEDSYDYPEENPETTLVGRAVAEALPSAWNTIHGVEVKTIDKTTYIFRFNHSLDLLNVLKESPWSVAGNLIILQRWTKDQNWNFSSFQIWVQIHGLPEEAMQLSVALITC</sequence>
<feature type="domain" description="DUF4283" evidence="2">
    <location>
        <begin position="64"/>
        <end position="122"/>
    </location>
</feature>
<dbReference type="InterPro" id="IPR040256">
    <property type="entry name" value="At4g02000-like"/>
</dbReference>
<keyword evidence="4" id="KW-1185">Reference proteome</keyword>
<dbReference type="PANTHER" id="PTHR31286">
    <property type="entry name" value="GLYCINE-RICH CELL WALL STRUCTURAL PROTEIN 1.8-LIKE"/>
    <property type="match status" value="1"/>
</dbReference>
<dbReference type="OrthoDB" id="1705899at2759"/>
<evidence type="ECO:0000259" key="2">
    <source>
        <dbReference type="Pfam" id="PF14111"/>
    </source>
</evidence>
<accession>A0A9Q0KHW8</accession>
<evidence type="ECO:0000313" key="4">
    <source>
        <dbReference type="Proteomes" id="UP001141806"/>
    </source>
</evidence>
<dbReference type="Proteomes" id="UP001141806">
    <property type="component" value="Unassembled WGS sequence"/>
</dbReference>
<gene>
    <name evidence="3" type="ORF">NE237_003874</name>
</gene>
<proteinExistence type="predicted"/>
<dbReference type="EMBL" id="JAMYWD010000005">
    <property type="protein sequence ID" value="KAJ4970775.1"/>
    <property type="molecule type" value="Genomic_DNA"/>
</dbReference>